<dbReference type="Gene3D" id="1.10.10.60">
    <property type="entry name" value="Homeodomain-like"/>
    <property type="match status" value="1"/>
</dbReference>
<dbReference type="GO" id="GO:0000976">
    <property type="term" value="F:transcription cis-regulatory region binding"/>
    <property type="evidence" value="ECO:0007669"/>
    <property type="project" value="TreeGrafter"/>
</dbReference>
<dbReference type="InterPro" id="IPR004111">
    <property type="entry name" value="Repressor_TetR_C"/>
</dbReference>
<dbReference type="Gene3D" id="1.10.357.10">
    <property type="entry name" value="Tetracycline Repressor, domain 2"/>
    <property type="match status" value="1"/>
</dbReference>
<comment type="caution">
    <text evidence="6">The sequence shown here is derived from an EMBL/GenBank/DDBJ whole genome shotgun (WGS) entry which is preliminary data.</text>
</comment>
<dbReference type="RefSeq" id="WP_305111096.1">
    <property type="nucleotide sequence ID" value="NZ_BAAAII010000004.1"/>
</dbReference>
<dbReference type="PANTHER" id="PTHR30055:SF151">
    <property type="entry name" value="TRANSCRIPTIONAL REGULATORY PROTEIN"/>
    <property type="match status" value="1"/>
</dbReference>
<dbReference type="InterPro" id="IPR001647">
    <property type="entry name" value="HTH_TetR"/>
</dbReference>
<evidence type="ECO:0000256" key="4">
    <source>
        <dbReference type="PROSITE-ProRule" id="PRU00335"/>
    </source>
</evidence>
<dbReference type="GO" id="GO:0045892">
    <property type="term" value="P:negative regulation of DNA-templated transcription"/>
    <property type="evidence" value="ECO:0007669"/>
    <property type="project" value="InterPro"/>
</dbReference>
<organism evidence="6 7">
    <name type="scientific">Tsukamurella strandjordii</name>
    <dbReference type="NCBI Taxonomy" id="147577"/>
    <lineage>
        <taxon>Bacteria</taxon>
        <taxon>Bacillati</taxon>
        <taxon>Actinomycetota</taxon>
        <taxon>Actinomycetes</taxon>
        <taxon>Mycobacteriales</taxon>
        <taxon>Tsukamurellaceae</taxon>
        <taxon>Tsukamurella</taxon>
    </lineage>
</organism>
<dbReference type="Pfam" id="PF02909">
    <property type="entry name" value="TetR_C_1"/>
    <property type="match status" value="1"/>
</dbReference>
<keyword evidence="7" id="KW-1185">Reference proteome</keyword>
<keyword evidence="1" id="KW-0805">Transcription regulation</keyword>
<dbReference type="PROSITE" id="PS50977">
    <property type="entry name" value="HTH_TETR_2"/>
    <property type="match status" value="1"/>
</dbReference>
<evidence type="ECO:0000256" key="2">
    <source>
        <dbReference type="ARBA" id="ARBA00023125"/>
    </source>
</evidence>
<evidence type="ECO:0000313" key="6">
    <source>
        <dbReference type="EMBL" id="MDP0398135.1"/>
    </source>
</evidence>
<feature type="DNA-binding region" description="H-T-H motif" evidence="4">
    <location>
        <begin position="33"/>
        <end position="52"/>
    </location>
</feature>
<reference evidence="6" key="1">
    <citation type="submission" date="2023-08" db="EMBL/GenBank/DDBJ databases">
        <title>The draft genome of Tsukamurella strandjordii strain 050030.</title>
        <authorList>
            <person name="Zhao F."/>
            <person name="Feng Y."/>
            <person name="Zong Z."/>
        </authorList>
    </citation>
    <scope>NUCLEOTIDE SEQUENCE</scope>
    <source>
        <strain evidence="6">050030</strain>
    </source>
</reference>
<dbReference type="InterPro" id="IPR050109">
    <property type="entry name" value="HTH-type_TetR-like_transc_reg"/>
</dbReference>
<name>A0AA90S7Z2_9ACTN</name>
<accession>A0AA90S7Z2</accession>
<dbReference type="Pfam" id="PF00440">
    <property type="entry name" value="TetR_N"/>
    <property type="match status" value="1"/>
</dbReference>
<dbReference type="SUPFAM" id="SSF46689">
    <property type="entry name" value="Homeodomain-like"/>
    <property type="match status" value="1"/>
</dbReference>
<evidence type="ECO:0000313" key="7">
    <source>
        <dbReference type="Proteomes" id="UP001178281"/>
    </source>
</evidence>
<evidence type="ECO:0000256" key="1">
    <source>
        <dbReference type="ARBA" id="ARBA00023015"/>
    </source>
</evidence>
<gene>
    <name evidence="6" type="ORF">Q7X28_09365</name>
</gene>
<keyword evidence="2 4" id="KW-0238">DNA-binding</keyword>
<dbReference type="GO" id="GO:0003700">
    <property type="term" value="F:DNA-binding transcription factor activity"/>
    <property type="evidence" value="ECO:0007669"/>
    <property type="project" value="TreeGrafter"/>
</dbReference>
<evidence type="ECO:0000259" key="5">
    <source>
        <dbReference type="PROSITE" id="PS50977"/>
    </source>
</evidence>
<dbReference type="SUPFAM" id="SSF48498">
    <property type="entry name" value="Tetracyclin repressor-like, C-terminal domain"/>
    <property type="match status" value="1"/>
</dbReference>
<dbReference type="InterPro" id="IPR009057">
    <property type="entry name" value="Homeodomain-like_sf"/>
</dbReference>
<dbReference type="Proteomes" id="UP001178281">
    <property type="component" value="Unassembled WGS sequence"/>
</dbReference>
<protein>
    <submittedName>
        <fullName evidence="6">TetR family transcriptional regulator</fullName>
    </submittedName>
</protein>
<sequence>MAGSARRSSALSRDAIVTAAIDILDEEGEAGLTFRALAARLATGPGAIYHHVAGKDELLTAAAERMIGEVLADSSDQSDPADGIRVLALGLFDTLDAHPWVGASMYRDPAQHGTLRVFEALGSRIVRLGLPDGARFDAATALLNYIVGAGVQNAANARASVGGPGREEHLAAMADRWGDLDPGEFPFTRSVAGRLRDHDDREQFLAGVDLILAGVRAS</sequence>
<dbReference type="AlphaFoldDB" id="A0AA90S7Z2"/>
<keyword evidence="3" id="KW-0804">Transcription</keyword>
<proteinExistence type="predicted"/>
<dbReference type="PANTHER" id="PTHR30055">
    <property type="entry name" value="HTH-TYPE TRANSCRIPTIONAL REGULATOR RUTR"/>
    <property type="match status" value="1"/>
</dbReference>
<evidence type="ECO:0000256" key="3">
    <source>
        <dbReference type="ARBA" id="ARBA00023163"/>
    </source>
</evidence>
<dbReference type="PRINTS" id="PR00455">
    <property type="entry name" value="HTHTETR"/>
</dbReference>
<feature type="domain" description="HTH tetR-type" evidence="5">
    <location>
        <begin position="10"/>
        <end position="70"/>
    </location>
</feature>
<dbReference type="EMBL" id="JAUTIX010000003">
    <property type="protein sequence ID" value="MDP0398135.1"/>
    <property type="molecule type" value="Genomic_DNA"/>
</dbReference>
<dbReference type="InterPro" id="IPR036271">
    <property type="entry name" value="Tet_transcr_reg_TetR-rel_C_sf"/>
</dbReference>